<dbReference type="InterPro" id="IPR029016">
    <property type="entry name" value="GAF-like_dom_sf"/>
</dbReference>
<dbReference type="InterPro" id="IPR005471">
    <property type="entry name" value="Tscrpt_reg_IclR_N"/>
</dbReference>
<evidence type="ECO:0000256" key="3">
    <source>
        <dbReference type="ARBA" id="ARBA00023163"/>
    </source>
</evidence>
<dbReference type="FunFam" id="1.10.10.10:FF:000056">
    <property type="entry name" value="IclR family transcriptional regulator"/>
    <property type="match status" value="1"/>
</dbReference>
<dbReference type="Gene3D" id="3.30.450.40">
    <property type="match status" value="1"/>
</dbReference>
<dbReference type="Gene3D" id="1.10.10.10">
    <property type="entry name" value="Winged helix-like DNA-binding domain superfamily/Winged helix DNA-binding domain"/>
    <property type="match status" value="1"/>
</dbReference>
<dbReference type="Pfam" id="PF01614">
    <property type="entry name" value="IclR_C"/>
    <property type="match status" value="1"/>
</dbReference>
<dbReference type="KEGG" id="bkw:BkAM31D_23420"/>
<evidence type="ECO:0000256" key="5">
    <source>
        <dbReference type="ARBA" id="ARBA00070406"/>
    </source>
</evidence>
<dbReference type="PANTHER" id="PTHR30136:SF24">
    <property type="entry name" value="HTH-TYPE TRANSCRIPTIONAL REPRESSOR ALLR"/>
    <property type="match status" value="1"/>
</dbReference>
<evidence type="ECO:0000313" key="8">
    <source>
        <dbReference type="EMBL" id="ARK32581.1"/>
    </source>
</evidence>
<feature type="domain" description="IclR-ED" evidence="7">
    <location>
        <begin position="68"/>
        <end position="251"/>
    </location>
</feature>
<sequence>MSERHIQSVVRAADILELFLSSPELSIKEVSERMGLSKSTVHGIIKTLEFKGFLAQDQEDQKYKLGMKLFELGNSVSKNLDIASIARPIIQELVDKVKETVHLVILDRGEAIYVEKVEGSHSLSIYSQIGKRAPIHCTGVGKAILAFRPENEIDQLLSEATLTTFTDKTMTDKEQIIEHLRQVKKQGYAIDDEEIEIGLRCIAAPIFNHKGESVASISCAAPTTRFNDERLTDVVAHVKASAEVISRQMGYKPNLHL</sequence>
<comment type="function">
    <text evidence="4">May be an activator protein for the gylABX operon.</text>
</comment>
<dbReference type="PROSITE" id="PS51078">
    <property type="entry name" value="ICLR_ED"/>
    <property type="match status" value="1"/>
</dbReference>
<evidence type="ECO:0000259" key="7">
    <source>
        <dbReference type="PROSITE" id="PS51078"/>
    </source>
</evidence>
<dbReference type="EMBL" id="CP020814">
    <property type="protein sequence ID" value="ARK32581.1"/>
    <property type="molecule type" value="Genomic_DNA"/>
</dbReference>
<dbReference type="AlphaFoldDB" id="A0A1X9ML96"/>
<protein>
    <recommendedName>
        <fullName evidence="5">Glycerol operon regulatory protein</fullName>
    </recommendedName>
</protein>
<dbReference type="PANTHER" id="PTHR30136">
    <property type="entry name" value="HELIX-TURN-HELIX TRANSCRIPTIONAL REGULATOR, ICLR FAMILY"/>
    <property type="match status" value="1"/>
</dbReference>
<dbReference type="RefSeq" id="WP_066158809.1">
    <property type="nucleotide sequence ID" value="NZ_CP020814.1"/>
</dbReference>
<reference evidence="8 9" key="1">
    <citation type="submission" date="2017-04" db="EMBL/GenBank/DDBJ databases">
        <title>Bacillus krulwichiae AM31D Genome sequencing and assembly.</title>
        <authorList>
            <person name="Krulwich T.A."/>
            <person name="Anastor L."/>
            <person name="Ehrlich R."/>
            <person name="Ehrlich G.D."/>
            <person name="Janto B."/>
        </authorList>
    </citation>
    <scope>NUCLEOTIDE SEQUENCE [LARGE SCALE GENOMIC DNA]</scope>
    <source>
        <strain evidence="8 9">AM31D</strain>
    </source>
</reference>
<dbReference type="GO" id="GO:0003700">
    <property type="term" value="F:DNA-binding transcription factor activity"/>
    <property type="evidence" value="ECO:0007669"/>
    <property type="project" value="TreeGrafter"/>
</dbReference>
<accession>A0A1X9ML96</accession>
<evidence type="ECO:0000313" key="9">
    <source>
        <dbReference type="Proteomes" id="UP000193006"/>
    </source>
</evidence>
<dbReference type="GO" id="GO:0003677">
    <property type="term" value="F:DNA binding"/>
    <property type="evidence" value="ECO:0007669"/>
    <property type="project" value="UniProtKB-KW"/>
</dbReference>
<keyword evidence="3" id="KW-0804">Transcription</keyword>
<dbReference type="InterPro" id="IPR050707">
    <property type="entry name" value="HTH_MetabolicPath_Reg"/>
</dbReference>
<dbReference type="InterPro" id="IPR014757">
    <property type="entry name" value="Tscrpt_reg_IclR_C"/>
</dbReference>
<gene>
    <name evidence="8" type="primary">kdgR_6</name>
    <name evidence="8" type="ORF">BkAM31D_23420</name>
</gene>
<keyword evidence="9" id="KW-1185">Reference proteome</keyword>
<organism evidence="8 9">
    <name type="scientific">Halalkalibacter krulwichiae</name>
    <dbReference type="NCBI Taxonomy" id="199441"/>
    <lineage>
        <taxon>Bacteria</taxon>
        <taxon>Bacillati</taxon>
        <taxon>Bacillota</taxon>
        <taxon>Bacilli</taxon>
        <taxon>Bacillales</taxon>
        <taxon>Bacillaceae</taxon>
        <taxon>Halalkalibacter</taxon>
    </lineage>
</organism>
<dbReference type="SUPFAM" id="SSF55781">
    <property type="entry name" value="GAF domain-like"/>
    <property type="match status" value="1"/>
</dbReference>
<proteinExistence type="predicted"/>
<evidence type="ECO:0000256" key="2">
    <source>
        <dbReference type="ARBA" id="ARBA00023125"/>
    </source>
</evidence>
<evidence type="ECO:0000259" key="6">
    <source>
        <dbReference type="PROSITE" id="PS51077"/>
    </source>
</evidence>
<keyword evidence="1" id="KW-0805">Transcription regulation</keyword>
<dbReference type="GO" id="GO:0045892">
    <property type="term" value="P:negative regulation of DNA-templated transcription"/>
    <property type="evidence" value="ECO:0007669"/>
    <property type="project" value="TreeGrafter"/>
</dbReference>
<feature type="domain" description="HTH iclR-type" evidence="6">
    <location>
        <begin position="6"/>
        <end position="67"/>
    </location>
</feature>
<evidence type="ECO:0000256" key="4">
    <source>
        <dbReference type="ARBA" id="ARBA00058938"/>
    </source>
</evidence>
<keyword evidence="2" id="KW-0238">DNA-binding</keyword>
<dbReference type="SUPFAM" id="SSF46785">
    <property type="entry name" value="Winged helix' DNA-binding domain"/>
    <property type="match status" value="1"/>
</dbReference>
<dbReference type="STRING" id="199441.BkAM31D_23420"/>
<dbReference type="InterPro" id="IPR036390">
    <property type="entry name" value="WH_DNA-bd_sf"/>
</dbReference>
<dbReference type="SMART" id="SM00346">
    <property type="entry name" value="HTH_ICLR"/>
    <property type="match status" value="1"/>
</dbReference>
<dbReference type="InterPro" id="IPR036388">
    <property type="entry name" value="WH-like_DNA-bd_sf"/>
</dbReference>
<dbReference type="Proteomes" id="UP000193006">
    <property type="component" value="Chromosome"/>
</dbReference>
<name>A0A1X9ML96_9BACI</name>
<evidence type="ECO:0000256" key="1">
    <source>
        <dbReference type="ARBA" id="ARBA00023015"/>
    </source>
</evidence>
<dbReference type="Pfam" id="PF09339">
    <property type="entry name" value="HTH_IclR"/>
    <property type="match status" value="1"/>
</dbReference>
<dbReference type="PROSITE" id="PS51077">
    <property type="entry name" value="HTH_ICLR"/>
    <property type="match status" value="1"/>
</dbReference>